<evidence type="ECO:0000313" key="4">
    <source>
        <dbReference type="Proteomes" id="UP000831785"/>
    </source>
</evidence>
<proteinExistence type="predicted"/>
<keyword evidence="2" id="KW-1133">Transmembrane helix</keyword>
<accession>A0ABY4F5I0</accession>
<keyword evidence="2" id="KW-0472">Membrane</keyword>
<evidence type="ECO:0000256" key="2">
    <source>
        <dbReference type="SAM" id="Phobius"/>
    </source>
</evidence>
<feature type="compositionally biased region" description="Polar residues" evidence="1">
    <location>
        <begin position="13"/>
        <end position="23"/>
    </location>
</feature>
<evidence type="ECO:0000256" key="1">
    <source>
        <dbReference type="SAM" id="MobiDB-lite"/>
    </source>
</evidence>
<dbReference type="Proteomes" id="UP000831785">
    <property type="component" value="Chromosome"/>
</dbReference>
<keyword evidence="4" id="KW-1185">Reference proteome</keyword>
<reference evidence="3 4" key="1">
    <citation type="submission" date="2022-04" db="EMBL/GenBank/DDBJ databases">
        <title>Hymenobacter sp. isolated from the air.</title>
        <authorList>
            <person name="Won M."/>
            <person name="Lee C.-M."/>
            <person name="Woen H.-Y."/>
            <person name="Kwon S.-W."/>
        </authorList>
    </citation>
    <scope>NUCLEOTIDE SEQUENCE [LARGE SCALE GENOMIC DNA]</scope>
    <source>
        <strain evidence="4">5116 S-27</strain>
    </source>
</reference>
<sequence length="65" mass="6930">MASTLPSYGAGTSRHSGTSTASPWRQRAMGWLLLLVLLGLLLASRHLKAGNSQGSRPTFSFGWGQ</sequence>
<dbReference type="EMBL" id="CP095049">
    <property type="protein sequence ID" value="UOQ51575.1"/>
    <property type="molecule type" value="Genomic_DNA"/>
</dbReference>
<gene>
    <name evidence="3" type="ORF">MUN80_17635</name>
</gene>
<evidence type="ECO:0000313" key="3">
    <source>
        <dbReference type="EMBL" id="UOQ51575.1"/>
    </source>
</evidence>
<feature type="region of interest" description="Disordered" evidence="1">
    <location>
        <begin position="1"/>
        <end position="23"/>
    </location>
</feature>
<dbReference type="RefSeq" id="WP_244714784.1">
    <property type="nucleotide sequence ID" value="NZ_CP095049.1"/>
</dbReference>
<protein>
    <submittedName>
        <fullName evidence="3">Uncharacterized protein</fullName>
    </submittedName>
</protein>
<organism evidence="3 4">
    <name type="scientific">Hymenobacter cellulosivorans</name>
    <dbReference type="NCBI Taxonomy" id="2932249"/>
    <lineage>
        <taxon>Bacteria</taxon>
        <taxon>Pseudomonadati</taxon>
        <taxon>Bacteroidota</taxon>
        <taxon>Cytophagia</taxon>
        <taxon>Cytophagales</taxon>
        <taxon>Hymenobacteraceae</taxon>
        <taxon>Hymenobacter</taxon>
    </lineage>
</organism>
<name>A0ABY4F5I0_9BACT</name>
<feature type="transmembrane region" description="Helical" evidence="2">
    <location>
        <begin position="28"/>
        <end position="47"/>
    </location>
</feature>
<keyword evidence="2" id="KW-0812">Transmembrane</keyword>